<evidence type="ECO:0000313" key="2">
    <source>
        <dbReference type="Proteomes" id="UP000032142"/>
    </source>
</evidence>
<proteinExistence type="predicted"/>
<reference evidence="2" key="1">
    <citation type="submission" date="2014-09" db="EMBL/GenBank/DDBJ databases">
        <authorList>
            <person name="Mudge J."/>
            <person name="Ramaraj T."/>
            <person name="Lindquist I.E."/>
            <person name="Bharti A.K."/>
            <person name="Sundararajan A."/>
            <person name="Cameron C.T."/>
            <person name="Woodward J.E."/>
            <person name="May G.D."/>
            <person name="Brubaker C."/>
            <person name="Broadhvest J."/>
            <person name="Wilkins T.A."/>
        </authorList>
    </citation>
    <scope>NUCLEOTIDE SEQUENCE</scope>
    <source>
        <strain evidence="2">cv. AKA8401</strain>
    </source>
</reference>
<name>A0A0B0MIY9_GOSAR</name>
<dbReference type="EMBL" id="JRRC01241959">
    <property type="protein sequence ID" value="KHG02133.1"/>
    <property type="molecule type" value="Genomic_DNA"/>
</dbReference>
<organism evidence="1 2">
    <name type="scientific">Gossypium arboreum</name>
    <name type="common">Tree cotton</name>
    <name type="synonym">Gossypium nanking</name>
    <dbReference type="NCBI Taxonomy" id="29729"/>
    <lineage>
        <taxon>Eukaryota</taxon>
        <taxon>Viridiplantae</taxon>
        <taxon>Streptophyta</taxon>
        <taxon>Embryophyta</taxon>
        <taxon>Tracheophyta</taxon>
        <taxon>Spermatophyta</taxon>
        <taxon>Magnoliopsida</taxon>
        <taxon>eudicotyledons</taxon>
        <taxon>Gunneridae</taxon>
        <taxon>Pentapetalae</taxon>
        <taxon>rosids</taxon>
        <taxon>malvids</taxon>
        <taxon>Malvales</taxon>
        <taxon>Malvaceae</taxon>
        <taxon>Malvoideae</taxon>
        <taxon>Gossypium</taxon>
    </lineage>
</organism>
<dbReference type="Proteomes" id="UP000032142">
    <property type="component" value="Unassembled WGS sequence"/>
</dbReference>
<sequence>MPLYSLSNVSSCRILPLMALTEDVRTVFYPGTVAGPSVVCNDSSVSEIS</sequence>
<dbReference type="AlphaFoldDB" id="A0A0B0MIY9"/>
<keyword evidence="2" id="KW-1185">Reference proteome</keyword>
<gene>
    <name evidence="1" type="ORF">F383_26264</name>
</gene>
<accession>A0A0B0MIY9</accession>
<comment type="caution">
    <text evidence="1">The sequence shown here is derived from an EMBL/GenBank/DDBJ whole genome shotgun (WGS) entry which is preliminary data.</text>
</comment>
<protein>
    <submittedName>
        <fullName evidence="1">Uncharacterized protein</fullName>
    </submittedName>
</protein>
<evidence type="ECO:0000313" key="1">
    <source>
        <dbReference type="EMBL" id="KHG02133.1"/>
    </source>
</evidence>